<organism evidence="16 17">
    <name type="scientific">Candidatus Saccharicenans subterraneus</name>
    <dbReference type="NCBI Taxonomy" id="2508984"/>
    <lineage>
        <taxon>Bacteria</taxon>
        <taxon>Candidatus Aminicenantota</taxon>
        <taxon>Candidatus Aminicenantia</taxon>
        <taxon>Candidatus Aminicenantales</taxon>
        <taxon>Candidatus Saccharicenantaceae</taxon>
        <taxon>Candidatus Saccharicenans</taxon>
    </lineage>
</organism>
<dbReference type="CDD" id="cd00130">
    <property type="entry name" value="PAS"/>
    <property type="match status" value="2"/>
</dbReference>
<feature type="domain" description="PAS" evidence="14">
    <location>
        <begin position="1"/>
        <end position="71"/>
    </location>
</feature>
<keyword evidence="5" id="KW-0547">Nucleotide-binding</keyword>
<keyword evidence="6 16" id="KW-0418">Kinase</keyword>
<dbReference type="CDD" id="cd00156">
    <property type="entry name" value="REC"/>
    <property type="match status" value="1"/>
</dbReference>
<accession>A0A3E2BNQ9</accession>
<dbReference type="FunFam" id="1.10.287.130:FF:000002">
    <property type="entry name" value="Two-component osmosensing histidine kinase"/>
    <property type="match status" value="1"/>
</dbReference>
<feature type="domain" description="PAS" evidence="14">
    <location>
        <begin position="291"/>
        <end position="346"/>
    </location>
</feature>
<evidence type="ECO:0000256" key="5">
    <source>
        <dbReference type="ARBA" id="ARBA00022741"/>
    </source>
</evidence>
<dbReference type="SUPFAM" id="SSF55785">
    <property type="entry name" value="PYP-like sensor domain (PAS domain)"/>
    <property type="match status" value="2"/>
</dbReference>
<evidence type="ECO:0000259" key="14">
    <source>
        <dbReference type="PROSITE" id="PS50112"/>
    </source>
</evidence>
<dbReference type="GO" id="GO:0000155">
    <property type="term" value="F:phosphorelay sensor kinase activity"/>
    <property type="evidence" value="ECO:0007669"/>
    <property type="project" value="InterPro"/>
</dbReference>
<proteinExistence type="predicted"/>
<comment type="caution">
    <text evidence="16">The sequence shown here is derived from an EMBL/GenBank/DDBJ whole genome shotgun (WGS) entry which is preliminary data.</text>
</comment>
<dbReference type="Proteomes" id="UP000257323">
    <property type="component" value="Unassembled WGS sequence"/>
</dbReference>
<evidence type="ECO:0000256" key="2">
    <source>
        <dbReference type="ARBA" id="ARBA00012438"/>
    </source>
</evidence>
<dbReference type="InterPro" id="IPR011006">
    <property type="entry name" value="CheY-like_superfamily"/>
</dbReference>
<sequence length="942" mass="106152">MELHLQALIDSIKDAVVAVDSGGRVIIWNPGAELIFGYKRKEAIGRQIDELIGGPEQSEAKKITRNILRRRFSNFIATRYRKDGKPVSVSISASPVVYKNYLIGGVAVYKDISELVHKDRLLAHTNRLLRAISDINQMIIQVKDPSRLLDQAARSLMENGKYGLVRMVLVDDELRPKEFFGHGDKKILNRFTPCLERVLKNRRSLFIPDVNKSPTCKKCPQRKKGGWVACFLLGHNREIFGAMQVGYARDIFDQAAEIKLLEEIAGDLGFALYSFKKDLEKQRVETELKQLQQFQEKILTSLAEGVVVENARGHITYVNPALEKMLGYRPGELLGQHWSVFIPEDQLEQVKRKSRARQSRTRERYETRLKTREGRLIPVLIHAHSIFEKKKFSGVVSVITDISNLKQIEEELRLSREEALAASKAKSEFLANMSHEIRTPMNGIIGMIELALQTELNDEQLQFLKAARTSAESLLTILNDILDFSKIEARMIELVPVEFNLHNSITEIVATLALPAHQKGLELLCHVPPSLPETVVGDTSRLRQVLLNLVSNAIKFTEKGEVEVEVEEQARTSKDITLHFMVRDTGIGISRDKLESIFQPFVQADASFSRKYGGTGLGLAITSQLVNLMGGKIWAESQPGRGSTFHFTVRLGLVPERRTRAVPATLAAVHGLRVLVVDDNQTNQVILKEMLQSWRMKPEVASSGPQAISLIREALSRQEGFGLFLLDLSMPEMDGFELIRNIKEIDGAREVPIIILTSADRVGDLQQAKELGAQGYLVKPVRPSDLLDTIMAIKGATSAAHRLEVPITEHTLPEFRRKLNILLAEDNPVNQKVAIHLLQKKGHRVTVAENGRQALEILEKEKFDLVLMDVQMPEMDGFEATRQIRQREQSSGEHLPVVAMTAHAMKGDRERCLEAGMDDYVAKPLYPEELYRVIERALARKR</sequence>
<dbReference type="PROSITE" id="PS50110">
    <property type="entry name" value="RESPONSE_REGULATORY"/>
    <property type="match status" value="2"/>
</dbReference>
<dbReference type="AlphaFoldDB" id="A0A3E2BNQ9"/>
<evidence type="ECO:0000259" key="15">
    <source>
        <dbReference type="PROSITE" id="PS50113"/>
    </source>
</evidence>
<reference evidence="16 17" key="1">
    <citation type="submission" date="2018-08" db="EMBL/GenBank/DDBJ databases">
        <title>Genome analysis of the thermophilic bacterium of the candidate phylum Aminicenantes from deep subsurface aquifer revealed its physiology and ecological role.</title>
        <authorList>
            <person name="Kadnikov V.V."/>
            <person name="Mardanov A.V."/>
            <person name="Beletsky A.V."/>
            <person name="Karnachuk O.V."/>
            <person name="Ravin N.V."/>
        </authorList>
    </citation>
    <scope>NUCLEOTIDE SEQUENCE [LARGE SCALE GENOMIC DNA]</scope>
    <source>
        <strain evidence="16">BY38</strain>
    </source>
</reference>
<dbReference type="Gene3D" id="3.30.565.10">
    <property type="entry name" value="Histidine kinase-like ATPase, C-terminal domain"/>
    <property type="match status" value="1"/>
</dbReference>
<dbReference type="InterPro" id="IPR001789">
    <property type="entry name" value="Sig_transdc_resp-reg_receiver"/>
</dbReference>
<evidence type="ECO:0000256" key="10">
    <source>
        <dbReference type="ARBA" id="ARBA00068150"/>
    </source>
</evidence>
<protein>
    <recommendedName>
        <fullName evidence="10">Sensory/regulatory protein RpfC</fullName>
        <ecNumber evidence="2">2.7.13.3</ecNumber>
    </recommendedName>
</protein>
<dbReference type="InterPro" id="IPR005467">
    <property type="entry name" value="His_kinase_dom"/>
</dbReference>
<evidence type="ECO:0000259" key="12">
    <source>
        <dbReference type="PROSITE" id="PS50109"/>
    </source>
</evidence>
<keyword evidence="8" id="KW-0902">Two-component regulatory system</keyword>
<dbReference type="InterPro" id="IPR036890">
    <property type="entry name" value="HATPase_C_sf"/>
</dbReference>
<dbReference type="SMART" id="SM00091">
    <property type="entry name" value="PAS"/>
    <property type="match status" value="2"/>
</dbReference>
<feature type="domain" description="Response regulatory" evidence="13">
    <location>
        <begin position="820"/>
        <end position="938"/>
    </location>
</feature>
<name>A0A3E2BNQ9_9BACT</name>
<dbReference type="SMART" id="SM00388">
    <property type="entry name" value="HisKA"/>
    <property type="match status" value="1"/>
</dbReference>
<dbReference type="Pfam" id="PF00989">
    <property type="entry name" value="PAS"/>
    <property type="match status" value="1"/>
</dbReference>
<dbReference type="PRINTS" id="PR00344">
    <property type="entry name" value="BCTRLSENSOR"/>
</dbReference>
<dbReference type="PANTHER" id="PTHR45339">
    <property type="entry name" value="HYBRID SIGNAL TRANSDUCTION HISTIDINE KINASE J"/>
    <property type="match status" value="1"/>
</dbReference>
<dbReference type="InterPro" id="IPR029016">
    <property type="entry name" value="GAF-like_dom_sf"/>
</dbReference>
<dbReference type="EMBL" id="QUAH01000004">
    <property type="protein sequence ID" value="RFT16348.1"/>
    <property type="molecule type" value="Genomic_DNA"/>
</dbReference>
<dbReference type="PANTHER" id="PTHR45339:SF1">
    <property type="entry name" value="HYBRID SIGNAL TRANSDUCTION HISTIDINE KINASE J"/>
    <property type="match status" value="1"/>
</dbReference>
<evidence type="ECO:0000256" key="6">
    <source>
        <dbReference type="ARBA" id="ARBA00022777"/>
    </source>
</evidence>
<dbReference type="InterPro" id="IPR004358">
    <property type="entry name" value="Sig_transdc_His_kin-like_C"/>
</dbReference>
<dbReference type="PROSITE" id="PS50109">
    <property type="entry name" value="HIS_KIN"/>
    <property type="match status" value="1"/>
</dbReference>
<dbReference type="Gene3D" id="3.30.450.20">
    <property type="entry name" value="PAS domain"/>
    <property type="match status" value="2"/>
</dbReference>
<dbReference type="PROSITE" id="PS50113">
    <property type="entry name" value="PAC"/>
    <property type="match status" value="1"/>
</dbReference>
<dbReference type="SUPFAM" id="SSF55874">
    <property type="entry name" value="ATPase domain of HSP90 chaperone/DNA topoisomerase II/histidine kinase"/>
    <property type="match status" value="1"/>
</dbReference>
<comment type="subunit">
    <text evidence="9">At low DSF concentrations, interacts with RpfF.</text>
</comment>
<feature type="modified residue" description="4-aspartylphosphate" evidence="11">
    <location>
        <position position="727"/>
    </location>
</feature>
<evidence type="ECO:0000256" key="7">
    <source>
        <dbReference type="ARBA" id="ARBA00022840"/>
    </source>
</evidence>
<dbReference type="SUPFAM" id="SSF55781">
    <property type="entry name" value="GAF domain-like"/>
    <property type="match status" value="1"/>
</dbReference>
<feature type="domain" description="Histidine kinase" evidence="12">
    <location>
        <begin position="432"/>
        <end position="653"/>
    </location>
</feature>
<keyword evidence="4" id="KW-0808">Transferase</keyword>
<dbReference type="InterPro" id="IPR003661">
    <property type="entry name" value="HisK_dim/P_dom"/>
</dbReference>
<dbReference type="Pfam" id="PF00512">
    <property type="entry name" value="HisKA"/>
    <property type="match status" value="1"/>
</dbReference>
<evidence type="ECO:0000256" key="3">
    <source>
        <dbReference type="ARBA" id="ARBA00022553"/>
    </source>
</evidence>
<dbReference type="Gene3D" id="3.40.50.2300">
    <property type="match status" value="2"/>
</dbReference>
<dbReference type="SUPFAM" id="SSF47384">
    <property type="entry name" value="Homodimeric domain of signal transducing histidine kinase"/>
    <property type="match status" value="1"/>
</dbReference>
<dbReference type="NCBIfam" id="TIGR00229">
    <property type="entry name" value="sensory_box"/>
    <property type="match status" value="2"/>
</dbReference>
<dbReference type="GO" id="GO:0005524">
    <property type="term" value="F:ATP binding"/>
    <property type="evidence" value="ECO:0007669"/>
    <property type="project" value="UniProtKB-KW"/>
</dbReference>
<feature type="domain" description="Response regulatory" evidence="13">
    <location>
        <begin position="673"/>
        <end position="794"/>
    </location>
</feature>
<dbReference type="InterPro" id="IPR003594">
    <property type="entry name" value="HATPase_dom"/>
</dbReference>
<evidence type="ECO:0000313" key="17">
    <source>
        <dbReference type="Proteomes" id="UP000257323"/>
    </source>
</evidence>
<dbReference type="CDD" id="cd17546">
    <property type="entry name" value="REC_hyHK_CKI1_RcsC-like"/>
    <property type="match status" value="1"/>
</dbReference>
<evidence type="ECO:0000256" key="1">
    <source>
        <dbReference type="ARBA" id="ARBA00000085"/>
    </source>
</evidence>
<evidence type="ECO:0000256" key="4">
    <source>
        <dbReference type="ARBA" id="ARBA00022679"/>
    </source>
</evidence>
<evidence type="ECO:0000256" key="8">
    <source>
        <dbReference type="ARBA" id="ARBA00023012"/>
    </source>
</evidence>
<evidence type="ECO:0000256" key="9">
    <source>
        <dbReference type="ARBA" id="ARBA00064003"/>
    </source>
</evidence>
<gene>
    <name evidence="16" type="ORF">OP8BY_1952</name>
</gene>
<dbReference type="CDD" id="cd00082">
    <property type="entry name" value="HisKA"/>
    <property type="match status" value="1"/>
</dbReference>
<evidence type="ECO:0000259" key="13">
    <source>
        <dbReference type="PROSITE" id="PS50110"/>
    </source>
</evidence>
<dbReference type="InterPro" id="IPR000700">
    <property type="entry name" value="PAS-assoc_C"/>
</dbReference>
<dbReference type="Gene3D" id="3.30.450.40">
    <property type="match status" value="1"/>
</dbReference>
<dbReference type="SMART" id="SM00086">
    <property type="entry name" value="PAC"/>
    <property type="match status" value="2"/>
</dbReference>
<evidence type="ECO:0000313" key="16">
    <source>
        <dbReference type="EMBL" id="RFT16348.1"/>
    </source>
</evidence>
<dbReference type="SUPFAM" id="SSF52172">
    <property type="entry name" value="CheY-like"/>
    <property type="match status" value="2"/>
</dbReference>
<keyword evidence="3 11" id="KW-0597">Phosphoprotein</keyword>
<dbReference type="Gene3D" id="1.10.287.130">
    <property type="match status" value="1"/>
</dbReference>
<dbReference type="Pfam" id="PF02518">
    <property type="entry name" value="HATPase_c"/>
    <property type="match status" value="1"/>
</dbReference>
<dbReference type="InterPro" id="IPR035965">
    <property type="entry name" value="PAS-like_dom_sf"/>
</dbReference>
<dbReference type="InterPro" id="IPR000014">
    <property type="entry name" value="PAS"/>
</dbReference>
<dbReference type="SMART" id="SM00387">
    <property type="entry name" value="HATPase_c"/>
    <property type="match status" value="1"/>
</dbReference>
<keyword evidence="7" id="KW-0067">ATP-binding</keyword>
<comment type="catalytic activity">
    <reaction evidence="1">
        <text>ATP + protein L-histidine = ADP + protein N-phospho-L-histidine.</text>
        <dbReference type="EC" id="2.7.13.3"/>
    </reaction>
</comment>
<dbReference type="InterPro" id="IPR001610">
    <property type="entry name" value="PAC"/>
</dbReference>
<feature type="modified residue" description="4-aspartylphosphate" evidence="11">
    <location>
        <position position="869"/>
    </location>
</feature>
<dbReference type="Pfam" id="PF13426">
    <property type="entry name" value="PAS_9"/>
    <property type="match status" value="1"/>
</dbReference>
<dbReference type="CDD" id="cd16922">
    <property type="entry name" value="HATPase_EvgS-ArcB-TorS-like"/>
    <property type="match status" value="1"/>
</dbReference>
<evidence type="ECO:0000256" key="11">
    <source>
        <dbReference type="PROSITE-ProRule" id="PRU00169"/>
    </source>
</evidence>
<feature type="domain" description="PAC" evidence="15">
    <location>
        <begin position="363"/>
        <end position="414"/>
    </location>
</feature>
<dbReference type="InterPro" id="IPR036097">
    <property type="entry name" value="HisK_dim/P_sf"/>
</dbReference>
<dbReference type="SMART" id="SM00448">
    <property type="entry name" value="REC"/>
    <property type="match status" value="2"/>
</dbReference>
<dbReference type="Pfam" id="PF00072">
    <property type="entry name" value="Response_reg"/>
    <property type="match status" value="2"/>
</dbReference>
<dbReference type="PROSITE" id="PS50112">
    <property type="entry name" value="PAS"/>
    <property type="match status" value="2"/>
</dbReference>
<dbReference type="EC" id="2.7.13.3" evidence="2"/>
<dbReference type="FunFam" id="3.30.565.10:FF:000010">
    <property type="entry name" value="Sensor histidine kinase RcsC"/>
    <property type="match status" value="1"/>
</dbReference>
<dbReference type="InterPro" id="IPR013767">
    <property type="entry name" value="PAS_fold"/>
</dbReference>